<feature type="compositionally biased region" description="Low complexity" evidence="1">
    <location>
        <begin position="146"/>
        <end position="156"/>
    </location>
</feature>
<feature type="chain" id="PRO_5039626262" description="Lipoprotein" evidence="2">
    <location>
        <begin position="20"/>
        <end position="169"/>
    </location>
</feature>
<sequence>MSRIVVLLVLALMTLSACGAEPENDTATPGEPEAAAGPVAGPTSVLPGDIATLQVAESPEVGPVVADGQGYTLYLTTEDSTTPPKPTCLEPECTLTWPPLLARGGQFEATGVDRSLLGTVKRPDGLEQVTIAGHPVHRFVDDEQAGDATGHGTDGTWFAISPKGEKAAR</sequence>
<name>A0A1B2HQD9_9PSEU</name>
<evidence type="ECO:0000256" key="2">
    <source>
        <dbReference type="SAM" id="SignalP"/>
    </source>
</evidence>
<dbReference type="InterPro" id="IPR005297">
    <property type="entry name" value="Lipoprotein_repeat"/>
</dbReference>
<dbReference type="RefSeq" id="WP_065918280.1">
    <property type="nucleotide sequence ID" value="NZ_CP016793.1"/>
</dbReference>
<dbReference type="AlphaFoldDB" id="A0A1B2HQD9"/>
<evidence type="ECO:0000256" key="1">
    <source>
        <dbReference type="SAM" id="MobiDB-lite"/>
    </source>
</evidence>
<dbReference type="STRING" id="1586287.BBK82_31750"/>
<feature type="signal peptide" evidence="2">
    <location>
        <begin position="1"/>
        <end position="19"/>
    </location>
</feature>
<organism evidence="3 4">
    <name type="scientific">Lentzea guizhouensis</name>
    <dbReference type="NCBI Taxonomy" id="1586287"/>
    <lineage>
        <taxon>Bacteria</taxon>
        <taxon>Bacillati</taxon>
        <taxon>Actinomycetota</taxon>
        <taxon>Actinomycetes</taxon>
        <taxon>Pseudonocardiales</taxon>
        <taxon>Pseudonocardiaceae</taxon>
        <taxon>Lentzea</taxon>
    </lineage>
</organism>
<feature type="region of interest" description="Disordered" evidence="1">
    <location>
        <begin position="21"/>
        <end position="41"/>
    </location>
</feature>
<dbReference type="Proteomes" id="UP000093053">
    <property type="component" value="Chromosome"/>
</dbReference>
<evidence type="ECO:0000313" key="4">
    <source>
        <dbReference type="Proteomes" id="UP000093053"/>
    </source>
</evidence>
<dbReference type="KEGG" id="led:BBK82_31750"/>
<feature type="region of interest" description="Disordered" evidence="1">
    <location>
        <begin position="146"/>
        <end position="169"/>
    </location>
</feature>
<dbReference type="Pfam" id="PF03640">
    <property type="entry name" value="Lipoprotein_15"/>
    <property type="match status" value="1"/>
</dbReference>
<feature type="compositionally biased region" description="Low complexity" evidence="1">
    <location>
        <begin position="26"/>
        <end position="41"/>
    </location>
</feature>
<reference evidence="3 4" key="1">
    <citation type="submission" date="2016-07" db="EMBL/GenBank/DDBJ databases">
        <title>Complete genome sequence of the Lentzea guizhouensis DHS C013.</title>
        <authorList>
            <person name="Cao C."/>
        </authorList>
    </citation>
    <scope>NUCLEOTIDE SEQUENCE [LARGE SCALE GENOMIC DNA]</scope>
    <source>
        <strain evidence="3 4">DHS C013</strain>
    </source>
</reference>
<protein>
    <recommendedName>
        <fullName evidence="5">Lipoprotein</fullName>
    </recommendedName>
</protein>
<accession>A0A1B2HQD9</accession>
<dbReference type="EMBL" id="CP016793">
    <property type="protein sequence ID" value="ANZ39939.1"/>
    <property type="molecule type" value="Genomic_DNA"/>
</dbReference>
<dbReference type="OrthoDB" id="597632at2"/>
<keyword evidence="2" id="KW-0732">Signal</keyword>
<dbReference type="PROSITE" id="PS51257">
    <property type="entry name" value="PROKAR_LIPOPROTEIN"/>
    <property type="match status" value="1"/>
</dbReference>
<evidence type="ECO:0008006" key="5">
    <source>
        <dbReference type="Google" id="ProtNLM"/>
    </source>
</evidence>
<dbReference type="PANTHER" id="PTHR39335">
    <property type="entry name" value="BLL4220 PROTEIN"/>
    <property type="match status" value="1"/>
</dbReference>
<dbReference type="GO" id="GO:0043448">
    <property type="term" value="P:alkane catabolic process"/>
    <property type="evidence" value="ECO:0007669"/>
    <property type="project" value="TreeGrafter"/>
</dbReference>
<gene>
    <name evidence="3" type="ORF">BBK82_31750</name>
</gene>
<evidence type="ECO:0000313" key="3">
    <source>
        <dbReference type="EMBL" id="ANZ39939.1"/>
    </source>
</evidence>
<dbReference type="PANTHER" id="PTHR39335:SF1">
    <property type="entry name" value="BLL4220 PROTEIN"/>
    <property type="match status" value="1"/>
</dbReference>
<keyword evidence="4" id="KW-1185">Reference proteome</keyword>
<proteinExistence type="predicted"/>